<dbReference type="OrthoDB" id="9804822at2"/>
<dbReference type="GO" id="GO:0015171">
    <property type="term" value="F:amino acid transmembrane transporter activity"/>
    <property type="evidence" value="ECO:0007669"/>
    <property type="project" value="TreeGrafter"/>
</dbReference>
<evidence type="ECO:0000256" key="3">
    <source>
        <dbReference type="ARBA" id="ARBA00022692"/>
    </source>
</evidence>
<keyword evidence="3 6" id="KW-0812">Transmembrane</keyword>
<feature type="transmembrane region" description="Helical" evidence="6">
    <location>
        <begin position="184"/>
        <end position="201"/>
    </location>
</feature>
<dbReference type="PIRSF" id="PIRSF006324">
    <property type="entry name" value="LeuE"/>
    <property type="match status" value="1"/>
</dbReference>
<organism evidence="7 8">
    <name type="scientific">Devosia epidermidihirudinis</name>
    <dbReference type="NCBI Taxonomy" id="1293439"/>
    <lineage>
        <taxon>Bacteria</taxon>
        <taxon>Pseudomonadati</taxon>
        <taxon>Pseudomonadota</taxon>
        <taxon>Alphaproteobacteria</taxon>
        <taxon>Hyphomicrobiales</taxon>
        <taxon>Devosiaceae</taxon>
        <taxon>Devosia</taxon>
    </lineage>
</organism>
<feature type="transmembrane region" description="Helical" evidence="6">
    <location>
        <begin position="6"/>
        <end position="29"/>
    </location>
</feature>
<dbReference type="EMBL" id="LANJ01000011">
    <property type="protein sequence ID" value="KKC39445.1"/>
    <property type="molecule type" value="Genomic_DNA"/>
</dbReference>
<comment type="subcellular location">
    <subcellularLocation>
        <location evidence="1">Cell membrane</location>
        <topology evidence="1">Multi-pass membrane protein</topology>
    </subcellularLocation>
</comment>
<sequence length="205" mass="21717">MIDTAVILPYLLACLVFTIVPGPSVSVVIANSLAGGTRAGLLTILGAQLSMLTMVVVVAVGLEAVMGLVAGAFDIIKLIGAAYLVWIGFKMIRSSGQLDISNGTRTSPGRYIWQGALVSWGNPKSLLFLGAFLPQFINPAQSTFTQILILGLIVMVVACVTDGLYAICIGRIRHLLSTARIRMVNRVSGFVLMAGGVWLALQKRA</sequence>
<dbReference type="GO" id="GO:0005886">
    <property type="term" value="C:plasma membrane"/>
    <property type="evidence" value="ECO:0007669"/>
    <property type="project" value="UniProtKB-SubCell"/>
</dbReference>
<feature type="transmembrane region" description="Helical" evidence="6">
    <location>
        <begin position="144"/>
        <end position="172"/>
    </location>
</feature>
<dbReference type="PATRIC" id="fig|1293439.3.peg.427"/>
<comment type="caution">
    <text evidence="7">The sequence shown here is derived from an EMBL/GenBank/DDBJ whole genome shotgun (WGS) entry which is preliminary data.</text>
</comment>
<keyword evidence="2" id="KW-1003">Cell membrane</keyword>
<evidence type="ECO:0000256" key="4">
    <source>
        <dbReference type="ARBA" id="ARBA00022989"/>
    </source>
</evidence>
<dbReference type="AlphaFoldDB" id="A0A0F5QER2"/>
<protein>
    <submittedName>
        <fullName evidence="7">Transporter</fullName>
    </submittedName>
</protein>
<dbReference type="PANTHER" id="PTHR30086">
    <property type="entry name" value="ARGININE EXPORTER PROTEIN ARGO"/>
    <property type="match status" value="1"/>
</dbReference>
<evidence type="ECO:0000256" key="2">
    <source>
        <dbReference type="ARBA" id="ARBA00022475"/>
    </source>
</evidence>
<feature type="transmembrane region" description="Helical" evidence="6">
    <location>
        <begin position="41"/>
        <end position="62"/>
    </location>
</feature>
<evidence type="ECO:0000256" key="1">
    <source>
        <dbReference type="ARBA" id="ARBA00004651"/>
    </source>
</evidence>
<gene>
    <name evidence="7" type="ORF">WH87_04345</name>
</gene>
<evidence type="ECO:0000313" key="7">
    <source>
        <dbReference type="EMBL" id="KKC39445.1"/>
    </source>
</evidence>
<dbReference type="Pfam" id="PF01810">
    <property type="entry name" value="LysE"/>
    <property type="match status" value="1"/>
</dbReference>
<keyword evidence="8" id="KW-1185">Reference proteome</keyword>
<keyword evidence="4 6" id="KW-1133">Transmembrane helix</keyword>
<name>A0A0F5QER2_9HYPH</name>
<evidence type="ECO:0000256" key="5">
    <source>
        <dbReference type="ARBA" id="ARBA00023136"/>
    </source>
</evidence>
<evidence type="ECO:0000313" key="8">
    <source>
        <dbReference type="Proteomes" id="UP000033411"/>
    </source>
</evidence>
<evidence type="ECO:0000256" key="6">
    <source>
        <dbReference type="SAM" id="Phobius"/>
    </source>
</evidence>
<dbReference type="STRING" id="1293439.WH87_04345"/>
<dbReference type="RefSeq" id="WP_046138330.1">
    <property type="nucleotide sequence ID" value="NZ_LANJ01000011.1"/>
</dbReference>
<proteinExistence type="predicted"/>
<keyword evidence="5 6" id="KW-0472">Membrane</keyword>
<feature type="transmembrane region" description="Helical" evidence="6">
    <location>
        <begin position="110"/>
        <end position="132"/>
    </location>
</feature>
<feature type="transmembrane region" description="Helical" evidence="6">
    <location>
        <begin position="68"/>
        <end position="89"/>
    </location>
</feature>
<dbReference type="InterPro" id="IPR001123">
    <property type="entry name" value="LeuE-type"/>
</dbReference>
<reference evidence="7 8" key="1">
    <citation type="submission" date="2015-03" db="EMBL/GenBank/DDBJ databases">
        <authorList>
            <person name="Lepp D."/>
            <person name="Hassan Y.I."/>
            <person name="Li X.-Z."/>
            <person name="Zhou T."/>
        </authorList>
    </citation>
    <scope>NUCLEOTIDE SEQUENCE [LARGE SCALE GENOMIC DNA]</scope>
    <source>
        <strain evidence="7 8">E84</strain>
    </source>
</reference>
<accession>A0A0F5QER2</accession>
<dbReference type="Proteomes" id="UP000033411">
    <property type="component" value="Unassembled WGS sequence"/>
</dbReference>
<dbReference type="PANTHER" id="PTHR30086:SF20">
    <property type="entry name" value="ARGININE EXPORTER PROTEIN ARGO-RELATED"/>
    <property type="match status" value="1"/>
</dbReference>